<keyword evidence="2" id="KW-1185">Reference proteome</keyword>
<dbReference type="GeneID" id="93423353"/>
<evidence type="ECO:0000313" key="1">
    <source>
        <dbReference type="EMBL" id="PWB09161.1"/>
    </source>
</evidence>
<name>A0A2V1J149_9BACT</name>
<evidence type="ECO:0000313" key="2">
    <source>
        <dbReference type="Proteomes" id="UP000244925"/>
    </source>
</evidence>
<organism evidence="1 2">
    <name type="scientific">Paramuribaculum intestinale</name>
    <dbReference type="NCBI Taxonomy" id="2094151"/>
    <lineage>
        <taxon>Bacteria</taxon>
        <taxon>Pseudomonadati</taxon>
        <taxon>Bacteroidota</taxon>
        <taxon>Bacteroidia</taxon>
        <taxon>Bacteroidales</taxon>
        <taxon>Muribaculaceae</taxon>
        <taxon>Paramuribaculum</taxon>
    </lineage>
</organism>
<reference evidence="2" key="1">
    <citation type="submission" date="2018-02" db="EMBL/GenBank/DDBJ databases">
        <authorList>
            <person name="Clavel T."/>
            <person name="Strowig T."/>
        </authorList>
    </citation>
    <scope>NUCLEOTIDE SEQUENCE [LARGE SCALE GENOMIC DNA]</scope>
    <source>
        <strain evidence="2">DSM 100764</strain>
    </source>
</reference>
<dbReference type="AlphaFoldDB" id="A0A2V1J149"/>
<protein>
    <recommendedName>
        <fullName evidence="3">DUF4157 domain-containing protein</fullName>
    </recommendedName>
</protein>
<dbReference type="EMBL" id="PUBV01000003">
    <property type="protein sequence ID" value="PWB09161.1"/>
    <property type="molecule type" value="Genomic_DNA"/>
</dbReference>
<comment type="caution">
    <text evidence="1">The sequence shown here is derived from an EMBL/GenBank/DDBJ whole genome shotgun (WGS) entry which is preliminary data.</text>
</comment>
<accession>A0A2V1J149</accession>
<dbReference type="Proteomes" id="UP000244925">
    <property type="component" value="Unassembled WGS sequence"/>
</dbReference>
<proteinExistence type="predicted"/>
<dbReference type="RefSeq" id="WP_107035182.1">
    <property type="nucleotide sequence ID" value="NZ_CAOLHR010000001.1"/>
</dbReference>
<sequence length="107" mass="12692">MKIIRNNLLPVGRQYAAINLFGMLLIKHGVRVTPELINHERIHSAQMRELLYLPFYIAYLAEWLVRLAACRGNCHEAYRAITFEKEAYRHSGDHGYLGRRRHFAQWR</sequence>
<evidence type="ECO:0008006" key="3">
    <source>
        <dbReference type="Google" id="ProtNLM"/>
    </source>
</evidence>
<gene>
    <name evidence="1" type="ORF">C5O25_02460</name>
</gene>